<feature type="region of interest" description="Disordered" evidence="1">
    <location>
        <begin position="55"/>
        <end position="85"/>
    </location>
</feature>
<dbReference type="AlphaFoldDB" id="A0A239JCU2"/>
<feature type="transmembrane region" description="Helical" evidence="2">
    <location>
        <begin position="33"/>
        <end position="53"/>
    </location>
</feature>
<protein>
    <submittedName>
        <fullName evidence="3">Uncharacterized protein</fullName>
    </submittedName>
</protein>
<evidence type="ECO:0000313" key="3">
    <source>
        <dbReference type="EMBL" id="SNT03422.1"/>
    </source>
</evidence>
<keyword evidence="2" id="KW-0812">Transmembrane</keyword>
<reference evidence="3 4" key="1">
    <citation type="submission" date="2017-06" db="EMBL/GenBank/DDBJ databases">
        <authorList>
            <person name="Kim H.J."/>
            <person name="Triplett B.A."/>
        </authorList>
    </citation>
    <scope>NUCLEOTIDE SEQUENCE [LARGE SCALE GENOMIC DNA]</scope>
    <source>
        <strain evidence="3 4">CGMCC 4.1858</strain>
    </source>
</reference>
<proteinExistence type="predicted"/>
<gene>
    <name evidence="3" type="ORF">SAMN05216252_112188</name>
</gene>
<accession>A0A239JCU2</accession>
<dbReference type="InterPro" id="IPR047676">
    <property type="entry name" value="FxLYD_dom"/>
</dbReference>
<organism evidence="3 4">
    <name type="scientific">Actinacidiphila glaucinigra</name>
    <dbReference type="NCBI Taxonomy" id="235986"/>
    <lineage>
        <taxon>Bacteria</taxon>
        <taxon>Bacillati</taxon>
        <taxon>Actinomycetota</taxon>
        <taxon>Actinomycetes</taxon>
        <taxon>Kitasatosporales</taxon>
        <taxon>Streptomycetaceae</taxon>
        <taxon>Actinacidiphila</taxon>
    </lineage>
</organism>
<keyword evidence="4" id="KW-1185">Reference proteome</keyword>
<evidence type="ECO:0000256" key="1">
    <source>
        <dbReference type="SAM" id="MobiDB-lite"/>
    </source>
</evidence>
<dbReference type="RefSeq" id="WP_143681627.1">
    <property type="nucleotide sequence ID" value="NZ_FZOF01000012.1"/>
</dbReference>
<sequence>MSQSSHASPPGHYPPHQEPDWSRPPKKKGAGKIVGIGVVAIVVIIGGSVAFALKTGEDKSGSGNDSPASVSPAGDSGQKSAPRDAKVTSCALAAFSKWPSAEVTITNHSSETSDYQVRIAFVDAGGGRIAEAVANATGLASGDAIDTSAQGSEPASGDIDCKVIEVLRKAS</sequence>
<dbReference type="Proteomes" id="UP000198280">
    <property type="component" value="Unassembled WGS sequence"/>
</dbReference>
<dbReference type="OrthoDB" id="3872159at2"/>
<name>A0A239JCU2_9ACTN</name>
<keyword evidence="2" id="KW-0472">Membrane</keyword>
<keyword evidence="2" id="KW-1133">Transmembrane helix</keyword>
<evidence type="ECO:0000256" key="2">
    <source>
        <dbReference type="SAM" id="Phobius"/>
    </source>
</evidence>
<feature type="region of interest" description="Disordered" evidence="1">
    <location>
        <begin position="1"/>
        <end position="30"/>
    </location>
</feature>
<dbReference type="EMBL" id="FZOF01000012">
    <property type="protein sequence ID" value="SNT03422.1"/>
    <property type="molecule type" value="Genomic_DNA"/>
</dbReference>
<dbReference type="NCBIfam" id="NF038353">
    <property type="entry name" value="FxLYD_dom"/>
    <property type="match status" value="1"/>
</dbReference>
<evidence type="ECO:0000313" key="4">
    <source>
        <dbReference type="Proteomes" id="UP000198280"/>
    </source>
</evidence>